<dbReference type="EMBL" id="CP068231">
    <property type="protein sequence ID" value="QQX12703.1"/>
    <property type="molecule type" value="Genomic_DNA"/>
</dbReference>
<reference evidence="1" key="2">
    <citation type="submission" date="2023-11" db="EMBL/GenBank/DDBJ databases">
        <title>WGS of Aeromonas in Northern Israel.</title>
        <authorList>
            <person name="Hershko Y."/>
        </authorList>
    </citation>
    <scope>NUCLEOTIDE SEQUENCE</scope>
    <source>
        <strain evidence="1">77416</strain>
    </source>
</reference>
<evidence type="ECO:0000313" key="2">
    <source>
        <dbReference type="EMBL" id="QQX12703.1"/>
    </source>
</evidence>
<dbReference type="AlphaFoldDB" id="A0A6I4X0I6"/>
<keyword evidence="2" id="KW-0614">Plasmid</keyword>
<evidence type="ECO:0008006" key="3">
    <source>
        <dbReference type="Google" id="ProtNLM"/>
    </source>
</evidence>
<dbReference type="EMBL" id="JAWZVU010000019">
    <property type="protein sequence ID" value="MDX7719398.1"/>
    <property type="molecule type" value="Genomic_DNA"/>
</dbReference>
<organism evidence="2">
    <name type="scientific">Aeromonas caviae</name>
    <name type="common">Aeromonas punctata</name>
    <dbReference type="NCBI Taxonomy" id="648"/>
    <lineage>
        <taxon>Bacteria</taxon>
        <taxon>Pseudomonadati</taxon>
        <taxon>Pseudomonadota</taxon>
        <taxon>Gammaproteobacteria</taxon>
        <taxon>Aeromonadales</taxon>
        <taxon>Aeromonadaceae</taxon>
        <taxon>Aeromonas</taxon>
    </lineage>
</organism>
<gene>
    <name evidence="2" type="ORF">JC965_26640</name>
    <name evidence="1" type="ORF">SJS77_02755</name>
</gene>
<evidence type="ECO:0000313" key="1">
    <source>
        <dbReference type="EMBL" id="MDX7719398.1"/>
    </source>
</evidence>
<dbReference type="Proteomes" id="UP001277183">
    <property type="component" value="Unassembled WGS sequence"/>
</dbReference>
<dbReference type="SUPFAM" id="SSF48452">
    <property type="entry name" value="TPR-like"/>
    <property type="match status" value="1"/>
</dbReference>
<proteinExistence type="predicted"/>
<name>A0A6I4X0I6_AERCA</name>
<protein>
    <recommendedName>
        <fullName evidence="3">Tetratricopeptide repeat protein</fullName>
    </recommendedName>
</protein>
<dbReference type="InterPro" id="IPR011990">
    <property type="entry name" value="TPR-like_helical_dom_sf"/>
</dbReference>
<geneLocation type="plasmid" evidence="2">
    <name>p1</name>
</geneLocation>
<accession>A0A6I4X0I6</accession>
<dbReference type="RefSeq" id="WP_101618215.1">
    <property type="nucleotide sequence ID" value="NZ_JAOCIE010000047.1"/>
</dbReference>
<sequence>MSLSPMDLAQHYLVDDIPAAISIGDPLHSLLEAIFRNEPLSASSYGILASHGLSALRGFTEGNMTLTEFRRMSGEERAQRSLATGFYKGRKIVHSYRPTTSMPPAPQRESEQVKRMMLLHEQQRKLPAHNVAAKKGIQGALKAIEARLNVERVKRVNDPEQIARVKNQALREKYAVLAFVEPDHFKPLMAILDKLDAGTRLLEAETIWLKSTGRKYETKAVVHAHNRLEADHWLAEYRNSKNPWSAVNASGHLRKCAASGEAITLLAAIPAKRQEQPKLKSAILTTHGGALRDQGNRTDAMAMGEEAHRLQPKNFRPCTLLGAVCMELGMIVEGHEWYGKAEVRGASRDSIEADVRSLLTRMTAERRDSVVAELLRIDPAQYRWLRKLRTA</sequence>
<reference evidence="2" key="1">
    <citation type="submission" date="2021-01" db="EMBL/GenBank/DDBJ databases">
        <title>GES Beta-lactamases isolated from hospital effluents in Brazil.</title>
        <authorList>
            <person name="Conte D."/>
            <person name="Mesa D."/>
            <person name="Palmeiro J.K."/>
            <person name="Dalla-Costa L.M."/>
        </authorList>
    </citation>
    <scope>NUCLEOTIDE SEQUENCE [LARGE SCALE GENOMIC DNA]</scope>
    <source>
        <strain evidence="2">Aero21</strain>
        <plasmid evidence="2">p1</plasmid>
    </source>
</reference>